<evidence type="ECO:0000313" key="10">
    <source>
        <dbReference type="Proteomes" id="UP000305654"/>
    </source>
</evidence>
<keyword evidence="2" id="KW-1003">Cell membrane</keyword>
<evidence type="ECO:0000256" key="3">
    <source>
        <dbReference type="ARBA" id="ARBA00022679"/>
    </source>
</evidence>
<evidence type="ECO:0000256" key="2">
    <source>
        <dbReference type="ARBA" id="ARBA00022475"/>
    </source>
</evidence>
<evidence type="ECO:0000256" key="6">
    <source>
        <dbReference type="ARBA" id="ARBA00023136"/>
    </source>
</evidence>
<evidence type="ECO:0000256" key="7">
    <source>
        <dbReference type="ARBA" id="ARBA00024033"/>
    </source>
</evidence>
<feature type="transmembrane region" description="Helical" evidence="8">
    <location>
        <begin position="300"/>
        <end position="322"/>
    </location>
</feature>
<feature type="transmembrane region" description="Helical" evidence="8">
    <location>
        <begin position="334"/>
        <end position="362"/>
    </location>
</feature>
<comment type="similarity">
    <text evidence="7">Belongs to the glycosyltransferase 87 family.</text>
</comment>
<comment type="subcellular location">
    <subcellularLocation>
        <location evidence="1">Cell membrane</location>
        <topology evidence="1">Multi-pass membrane protein</topology>
    </subcellularLocation>
</comment>
<dbReference type="RefSeq" id="WP_138326168.1">
    <property type="nucleotide sequence ID" value="NZ_VCDI01000003.1"/>
</dbReference>
<organism evidence="9 10">
    <name type="scientific">Lichenicoccus roseus</name>
    <dbReference type="NCBI Taxonomy" id="2683649"/>
    <lineage>
        <taxon>Bacteria</taxon>
        <taxon>Pseudomonadati</taxon>
        <taxon>Pseudomonadota</taxon>
        <taxon>Alphaproteobacteria</taxon>
        <taxon>Acetobacterales</taxon>
        <taxon>Acetobacteraceae</taxon>
        <taxon>Lichenicoccus</taxon>
    </lineage>
</organism>
<comment type="caution">
    <text evidence="9">The sequence shown here is derived from an EMBL/GenBank/DDBJ whole genome shotgun (WGS) entry which is preliminary data.</text>
</comment>
<dbReference type="InterPro" id="IPR018584">
    <property type="entry name" value="GT87"/>
</dbReference>
<feature type="transmembrane region" description="Helical" evidence="8">
    <location>
        <begin position="141"/>
        <end position="160"/>
    </location>
</feature>
<keyword evidence="6 8" id="KW-0472">Membrane</keyword>
<keyword evidence="3" id="KW-0808">Transferase</keyword>
<dbReference type="AlphaFoldDB" id="A0A5R9J855"/>
<proteinExistence type="inferred from homology"/>
<evidence type="ECO:0000256" key="4">
    <source>
        <dbReference type="ARBA" id="ARBA00022692"/>
    </source>
</evidence>
<feature type="transmembrane region" description="Helical" evidence="8">
    <location>
        <begin position="172"/>
        <end position="200"/>
    </location>
</feature>
<name>A0A5R9J855_9PROT</name>
<dbReference type="GO" id="GO:0016758">
    <property type="term" value="F:hexosyltransferase activity"/>
    <property type="evidence" value="ECO:0007669"/>
    <property type="project" value="InterPro"/>
</dbReference>
<evidence type="ECO:0000313" key="9">
    <source>
        <dbReference type="EMBL" id="TLU72707.1"/>
    </source>
</evidence>
<dbReference type="GO" id="GO:0005886">
    <property type="term" value="C:plasma membrane"/>
    <property type="evidence" value="ECO:0007669"/>
    <property type="project" value="UniProtKB-SubCell"/>
</dbReference>
<sequence>MGVGSQADPGRLALLARRSAEAIQRTREHAATGDWLATPALRRRVAILLWMQTIVFAFLFAGARGWIVPLQHPGSLDFVSFYAAGVLADSGHALAAYSRVAHHAAEQAALGPGTPYEYFLYPPPFLLVCGVLGRLPLPAAFLAFEAVTLVGGLAVLRAILDLPWRRCIAGLLAFPAVPWVLLLGQNSFFTAGLFAGALLLLERRPLLAGLLVACLACKPQYALLVPVAFVAGGHWRAFAAAAAGTVLICALSTWLFSPAIWNAYLVYLSSCQPDFRAELVASHSALVMPYGAFRSAGAPRIVASVAQAIATALAVGAVAMLWRRQAALPLRAAGLLAASVIAAPFSLFYDFVFILAALCWLVRHGRRGFYPPWSATVMAACWMLPGLAPIVGHLHVQLAALVAPAVLLLSCTWDRARLPGHARRALTSH</sequence>
<evidence type="ECO:0000256" key="8">
    <source>
        <dbReference type="SAM" id="Phobius"/>
    </source>
</evidence>
<dbReference type="EMBL" id="VCDI01000003">
    <property type="protein sequence ID" value="TLU72707.1"/>
    <property type="molecule type" value="Genomic_DNA"/>
</dbReference>
<feature type="transmembrane region" description="Helical" evidence="8">
    <location>
        <begin position="45"/>
        <end position="67"/>
    </location>
</feature>
<keyword evidence="5 8" id="KW-1133">Transmembrane helix</keyword>
<dbReference type="Pfam" id="PF09594">
    <property type="entry name" value="GT87"/>
    <property type="match status" value="1"/>
</dbReference>
<reference evidence="9 10" key="1">
    <citation type="submission" date="2019-05" db="EMBL/GenBank/DDBJ databases">
        <authorList>
            <person name="Pankratov T."/>
            <person name="Grouzdev D."/>
        </authorList>
    </citation>
    <scope>NUCLEOTIDE SEQUENCE [LARGE SCALE GENOMIC DNA]</scope>
    <source>
        <strain evidence="9 10">KEBCLARHB70R</strain>
    </source>
</reference>
<feature type="transmembrane region" description="Helical" evidence="8">
    <location>
        <begin position="369"/>
        <end position="388"/>
    </location>
</feature>
<accession>A0A5R9J855</accession>
<feature type="transmembrane region" description="Helical" evidence="8">
    <location>
        <begin position="237"/>
        <end position="255"/>
    </location>
</feature>
<keyword evidence="4 8" id="KW-0812">Transmembrane</keyword>
<gene>
    <name evidence="9" type="ORF">FE263_11790</name>
</gene>
<dbReference type="OrthoDB" id="7679563at2"/>
<evidence type="ECO:0000256" key="1">
    <source>
        <dbReference type="ARBA" id="ARBA00004651"/>
    </source>
</evidence>
<keyword evidence="10" id="KW-1185">Reference proteome</keyword>
<feature type="transmembrane region" description="Helical" evidence="8">
    <location>
        <begin position="206"/>
        <end position="230"/>
    </location>
</feature>
<dbReference type="Proteomes" id="UP000305654">
    <property type="component" value="Unassembled WGS sequence"/>
</dbReference>
<protein>
    <submittedName>
        <fullName evidence="9">DUF2029 domain-containing protein</fullName>
    </submittedName>
</protein>
<evidence type="ECO:0000256" key="5">
    <source>
        <dbReference type="ARBA" id="ARBA00022989"/>
    </source>
</evidence>